<name>A0A662ZAC0_9GAMM</name>
<gene>
    <name evidence="1" type="ORF">SAMN04487865_103718</name>
</gene>
<protein>
    <submittedName>
        <fullName evidence="1">Uncharacterized protein</fullName>
    </submittedName>
</protein>
<reference evidence="1 2" key="1">
    <citation type="submission" date="2016-10" db="EMBL/GenBank/DDBJ databases">
        <authorList>
            <person name="Varghese N."/>
            <person name="Submissions S."/>
        </authorList>
    </citation>
    <scope>NUCLEOTIDE SEQUENCE [LARGE SCALE GENOMIC DNA]</scope>
    <source>
        <strain evidence="1 2">22B</strain>
    </source>
</reference>
<evidence type="ECO:0000313" key="2">
    <source>
        <dbReference type="Proteomes" id="UP000243374"/>
    </source>
</evidence>
<dbReference type="EMBL" id="FOSF01000037">
    <property type="protein sequence ID" value="SFK20624.1"/>
    <property type="molecule type" value="Genomic_DNA"/>
</dbReference>
<dbReference type="Proteomes" id="UP000243374">
    <property type="component" value="Unassembled WGS sequence"/>
</dbReference>
<organism evidence="1 2">
    <name type="scientific">Succinivibrio dextrinosolvens</name>
    <dbReference type="NCBI Taxonomy" id="83771"/>
    <lineage>
        <taxon>Bacteria</taxon>
        <taxon>Pseudomonadati</taxon>
        <taxon>Pseudomonadota</taxon>
        <taxon>Gammaproteobacteria</taxon>
        <taxon>Aeromonadales</taxon>
        <taxon>Succinivibrionaceae</taxon>
        <taxon>Succinivibrio</taxon>
    </lineage>
</organism>
<keyword evidence="2" id="KW-1185">Reference proteome</keyword>
<dbReference type="RefSeq" id="WP_074841017.1">
    <property type="nucleotide sequence ID" value="NZ_CP047056.1"/>
</dbReference>
<evidence type="ECO:0000313" key="1">
    <source>
        <dbReference type="EMBL" id="SFK20624.1"/>
    </source>
</evidence>
<accession>A0A662ZAC0</accession>
<sequence length="69" mass="8435">MNKNKDYLNDTADQSAMYVLLPYNRKHWFINLARAWQLNRNITLKDLENWPLWTAVSSEEKERVKKYFN</sequence>
<proteinExistence type="predicted"/>
<dbReference type="AlphaFoldDB" id="A0A662ZAC0"/>